<evidence type="ECO:0000256" key="1">
    <source>
        <dbReference type="ARBA" id="ARBA00022529"/>
    </source>
</evidence>
<comment type="similarity">
    <text evidence="3">Belongs to the glycosyl hydrolase 24 family.</text>
</comment>
<keyword evidence="3" id="KW-0378">Hydrolase</keyword>
<dbReference type="SMR" id="H6X3N0"/>
<dbReference type="SUPFAM" id="SSF53955">
    <property type="entry name" value="Lysozyme-like"/>
    <property type="match status" value="1"/>
</dbReference>
<dbReference type="InterPro" id="IPR023346">
    <property type="entry name" value="Lysozyme-like_dom_sf"/>
</dbReference>
<proteinExistence type="inferred from homology"/>
<keyword evidence="2 3" id="KW-0081">Bacteriolytic enzyme</keyword>
<dbReference type="GO" id="GO:0009253">
    <property type="term" value="P:peptidoglycan catabolic process"/>
    <property type="evidence" value="ECO:0007669"/>
    <property type="project" value="InterPro"/>
</dbReference>
<organism evidence="4 5">
    <name type="scientific">Klebsiella phage vB_KleM_RaK2</name>
    <dbReference type="NCBI Taxonomy" id="1147094"/>
    <lineage>
        <taxon>Viruses</taxon>
        <taxon>Duplodnaviria</taxon>
        <taxon>Heunggongvirae</taxon>
        <taxon>Uroviricota</taxon>
        <taxon>Caudoviricetes</taxon>
        <taxon>Alcyoneusvirus</taxon>
        <taxon>Alcyoneusvirus RaK2</taxon>
    </lineage>
</organism>
<protein>
    <recommendedName>
        <fullName evidence="3">Lysozyme</fullName>
        <ecNumber evidence="3">3.2.1.17</ecNumber>
    </recommendedName>
</protein>
<dbReference type="PANTHER" id="PTHR37406">
    <property type="entry name" value="T4-TYPE LYSOZYME 1-RELATED"/>
    <property type="match status" value="1"/>
</dbReference>
<dbReference type="EMBL" id="JQ513383">
    <property type="protein sequence ID" value="AFA44346.1"/>
    <property type="molecule type" value="Genomic_DNA"/>
</dbReference>
<comment type="catalytic activity">
    <reaction evidence="3">
        <text>Hydrolysis of (1-&gt;4)-beta-linkages between N-acetylmuramic acid and N-acetyl-D-glucosamine residues in a peptidoglycan and between N-acetyl-D-glucosamine residues in chitodextrins.</text>
        <dbReference type="EC" id="3.2.1.17"/>
    </reaction>
</comment>
<dbReference type="InterPro" id="IPR002196">
    <property type="entry name" value="Glyco_hydro_24"/>
</dbReference>
<dbReference type="GO" id="GO:0031640">
    <property type="term" value="P:killing of cells of another organism"/>
    <property type="evidence" value="ECO:0007669"/>
    <property type="project" value="UniProtKB-KW"/>
</dbReference>
<gene>
    <name evidence="4" type="ORF">RaK2_00073</name>
</gene>
<dbReference type="Proteomes" id="UP000007524">
    <property type="component" value="Segment"/>
</dbReference>
<dbReference type="GO" id="GO:0003796">
    <property type="term" value="F:lysozyme activity"/>
    <property type="evidence" value="ECO:0007669"/>
    <property type="project" value="UniProtKB-EC"/>
</dbReference>
<accession>H6X3N0</accession>
<dbReference type="KEGG" id="vg:14012661"/>
<dbReference type="GO" id="GO:0016998">
    <property type="term" value="P:cell wall macromolecule catabolic process"/>
    <property type="evidence" value="ECO:0007669"/>
    <property type="project" value="InterPro"/>
</dbReference>
<dbReference type="GO" id="GO:0042742">
    <property type="term" value="P:defense response to bacterium"/>
    <property type="evidence" value="ECO:0007669"/>
    <property type="project" value="UniProtKB-KW"/>
</dbReference>
<evidence type="ECO:0000256" key="2">
    <source>
        <dbReference type="ARBA" id="ARBA00022638"/>
    </source>
</evidence>
<keyword evidence="5" id="KW-1185">Reference proteome</keyword>
<evidence type="ECO:0000313" key="5">
    <source>
        <dbReference type="Proteomes" id="UP000007524"/>
    </source>
</evidence>
<dbReference type="PRINTS" id="PR00684">
    <property type="entry name" value="T4LYSOZYME"/>
</dbReference>
<keyword evidence="1 3" id="KW-0929">Antimicrobial</keyword>
<dbReference type="Pfam" id="PF00959">
    <property type="entry name" value="Phage_lysozyme"/>
    <property type="match status" value="1"/>
</dbReference>
<evidence type="ECO:0000256" key="3">
    <source>
        <dbReference type="RuleBase" id="RU003788"/>
    </source>
</evidence>
<dbReference type="Gene3D" id="1.10.530.40">
    <property type="match status" value="1"/>
</dbReference>
<name>H6X3N0_9CAUD</name>
<dbReference type="InterPro" id="IPR023347">
    <property type="entry name" value="Lysozyme_dom_sf"/>
</dbReference>
<dbReference type="EC" id="3.2.1.17" evidence="3"/>
<dbReference type="InterPro" id="IPR001165">
    <property type="entry name" value="T4-type_lysozyme"/>
</dbReference>
<dbReference type="OrthoDB" id="2186at10239"/>
<reference evidence="4 5" key="1">
    <citation type="journal article" date="2012" name="J. Virol.">
        <title>Genome of Klebsiella sp.-Infecting Bacteriophage vB_KleM_RaK2.</title>
        <authorList>
            <person name="Simoliunas E."/>
            <person name="Kaliniene L."/>
            <person name="Truncaite L."/>
            <person name="Klausa V."/>
            <person name="Zajanckauskaite A."/>
            <person name="Meskys R."/>
        </authorList>
    </citation>
    <scope>NUCLEOTIDE SEQUENCE [LARGE SCALE GENOMIC DNA]</scope>
</reference>
<sequence length="162" mass="18465">MGWSISSDDKQFFTEVKEFEGTIAYQSKLGYFKNNKFWVYKDSLGLDTIGYGHLVLKGENFKNGLTEKEADALLLKDAKQAYNDAKAIYQQFGMTAPESVQRVLWLMVFQMGKSKVLNFKKALAALGRADYKEAGRQMRDSLWYRQTTSRADKMAKIVESAA</sequence>
<keyword evidence="3" id="KW-0326">Glycosidase</keyword>
<dbReference type="RefSeq" id="YP_007007228.1">
    <property type="nucleotide sequence ID" value="NC_019526.1"/>
</dbReference>
<dbReference type="InterPro" id="IPR052619">
    <property type="entry name" value="Phage_lysozyme-like"/>
</dbReference>
<dbReference type="GeneID" id="14012661"/>
<evidence type="ECO:0000313" key="4">
    <source>
        <dbReference type="EMBL" id="AFA44346.1"/>
    </source>
</evidence>
<dbReference type="PANTHER" id="PTHR37406:SF1">
    <property type="entry name" value="T4-TYPE LYSOZYME 1-RELATED"/>
    <property type="match status" value="1"/>
</dbReference>